<reference evidence="5" key="1">
    <citation type="journal article" date="2023" name="Insect Mol. Biol.">
        <title>Genome sequencing provides insights into the evolution of gene families encoding plant cell wall-degrading enzymes in longhorned beetles.</title>
        <authorList>
            <person name="Shin N.R."/>
            <person name="Okamura Y."/>
            <person name="Kirsch R."/>
            <person name="Pauchet Y."/>
        </authorList>
    </citation>
    <scope>NUCLEOTIDE SEQUENCE</scope>
    <source>
        <strain evidence="5">AMC_N1</strain>
    </source>
</reference>
<keyword evidence="2" id="KW-0694">RNA-binding</keyword>
<dbReference type="InterPro" id="IPR004087">
    <property type="entry name" value="KH_dom"/>
</dbReference>
<dbReference type="GO" id="GO:0010468">
    <property type="term" value="P:regulation of gene expression"/>
    <property type="evidence" value="ECO:0007669"/>
    <property type="project" value="UniProtKB-ARBA"/>
</dbReference>
<dbReference type="PANTHER" id="PTHR10288">
    <property type="entry name" value="KH DOMAIN CONTAINING RNA BINDING PROTEIN"/>
    <property type="match status" value="1"/>
</dbReference>
<evidence type="ECO:0000256" key="2">
    <source>
        <dbReference type="PROSITE-ProRule" id="PRU00117"/>
    </source>
</evidence>
<keyword evidence="6" id="KW-1185">Reference proteome</keyword>
<evidence type="ECO:0000259" key="4">
    <source>
        <dbReference type="SMART" id="SM00322"/>
    </source>
</evidence>
<feature type="compositionally biased region" description="Basic and acidic residues" evidence="3">
    <location>
        <begin position="97"/>
        <end position="109"/>
    </location>
</feature>
<evidence type="ECO:0000256" key="3">
    <source>
        <dbReference type="SAM" id="MobiDB-lite"/>
    </source>
</evidence>
<dbReference type="Gene3D" id="3.30.1370.10">
    <property type="entry name" value="K Homology domain, type 1"/>
    <property type="match status" value="2"/>
</dbReference>
<protein>
    <recommendedName>
        <fullName evidence="4">K Homology domain-containing protein</fullName>
    </recommendedName>
</protein>
<name>A0AAV8Y1V8_9CUCU</name>
<dbReference type="Proteomes" id="UP001162162">
    <property type="component" value="Unassembled WGS sequence"/>
</dbReference>
<dbReference type="EMBL" id="JAPWTK010000233">
    <property type="protein sequence ID" value="KAJ8944962.1"/>
    <property type="molecule type" value="Genomic_DNA"/>
</dbReference>
<dbReference type="SMART" id="SM00322">
    <property type="entry name" value="KH"/>
    <property type="match status" value="1"/>
</dbReference>
<sequence length="286" mass="31339">MVNCLLFQKTGARIKIFSNLALQSTDRVIQIIGQPDKCVDTIREILTLIKQSLIKGTVNPYDPHNYDDFYAEEYGGWGNQGKRRTPTADRTAVPQERSPRRERPQERHVGRAPNGGRFNNRGGGNNRGNTGGGFNMGGGQTALETVLPFLVAELQQATHEQQQYKQETDESSFRTERVVGQFHKSVQQPLAMLNTTQTQLQSSSIIGNQNGAPGGKIPPRSQFRKRNGKEPGAIIGKGGSRIRKIRLDSGANITIDEPLPGSNDRIITITGTVESDTDGAIFAAAK</sequence>
<feature type="domain" description="K Homology" evidence="4">
    <location>
        <begin position="217"/>
        <end position="286"/>
    </location>
</feature>
<evidence type="ECO:0000313" key="6">
    <source>
        <dbReference type="Proteomes" id="UP001162162"/>
    </source>
</evidence>
<dbReference type="InterPro" id="IPR004088">
    <property type="entry name" value="KH_dom_type_1"/>
</dbReference>
<comment type="caution">
    <text evidence="5">The sequence shown here is derived from an EMBL/GenBank/DDBJ whole genome shotgun (WGS) entry which is preliminary data.</text>
</comment>
<proteinExistence type="predicted"/>
<dbReference type="Pfam" id="PF00013">
    <property type="entry name" value="KH_1"/>
    <property type="match status" value="1"/>
</dbReference>
<feature type="non-terminal residue" evidence="5">
    <location>
        <position position="286"/>
    </location>
</feature>
<feature type="region of interest" description="Disordered" evidence="3">
    <location>
        <begin position="77"/>
        <end position="134"/>
    </location>
</feature>
<dbReference type="InterPro" id="IPR036612">
    <property type="entry name" value="KH_dom_type_1_sf"/>
</dbReference>
<dbReference type="AlphaFoldDB" id="A0AAV8Y1V8"/>
<dbReference type="GO" id="GO:0003723">
    <property type="term" value="F:RNA binding"/>
    <property type="evidence" value="ECO:0007669"/>
    <property type="project" value="UniProtKB-UniRule"/>
</dbReference>
<gene>
    <name evidence="5" type="ORF">NQ318_013110</name>
</gene>
<accession>A0AAV8Y1V8</accession>
<evidence type="ECO:0000313" key="5">
    <source>
        <dbReference type="EMBL" id="KAJ8944962.1"/>
    </source>
</evidence>
<feature type="compositionally biased region" description="Gly residues" evidence="3">
    <location>
        <begin position="121"/>
        <end position="134"/>
    </location>
</feature>
<dbReference type="PROSITE" id="PS50084">
    <property type="entry name" value="KH_TYPE_1"/>
    <property type="match status" value="1"/>
</dbReference>
<dbReference type="SUPFAM" id="SSF54791">
    <property type="entry name" value="Eukaryotic type KH-domain (KH-domain type I)"/>
    <property type="match status" value="2"/>
</dbReference>
<keyword evidence="1" id="KW-0677">Repeat</keyword>
<feature type="region of interest" description="Disordered" evidence="3">
    <location>
        <begin position="205"/>
        <end position="231"/>
    </location>
</feature>
<evidence type="ECO:0000256" key="1">
    <source>
        <dbReference type="ARBA" id="ARBA00022737"/>
    </source>
</evidence>
<organism evidence="5 6">
    <name type="scientific">Aromia moschata</name>
    <dbReference type="NCBI Taxonomy" id="1265417"/>
    <lineage>
        <taxon>Eukaryota</taxon>
        <taxon>Metazoa</taxon>
        <taxon>Ecdysozoa</taxon>
        <taxon>Arthropoda</taxon>
        <taxon>Hexapoda</taxon>
        <taxon>Insecta</taxon>
        <taxon>Pterygota</taxon>
        <taxon>Neoptera</taxon>
        <taxon>Endopterygota</taxon>
        <taxon>Coleoptera</taxon>
        <taxon>Polyphaga</taxon>
        <taxon>Cucujiformia</taxon>
        <taxon>Chrysomeloidea</taxon>
        <taxon>Cerambycidae</taxon>
        <taxon>Cerambycinae</taxon>
        <taxon>Callichromatini</taxon>
        <taxon>Aromia</taxon>
    </lineage>
</organism>